<evidence type="ECO:0000313" key="1">
    <source>
        <dbReference type="EMBL" id="KUM45378.1"/>
    </source>
</evidence>
<sequence length="61" mass="7133">MAFTTFSTLFGTLWNLPYLMDRETGLFLILFLTEWEETFQNGSIHRMERVCTTAYGMKGSK</sequence>
<dbReference type="EMBL" id="LKAM01000020">
    <property type="protein sequence ID" value="KUM45378.1"/>
    <property type="molecule type" value="Genomic_DNA"/>
</dbReference>
<proteinExistence type="predicted"/>
<comment type="caution">
    <text evidence="1">The sequence shown here is derived from an EMBL/GenBank/DDBJ whole genome shotgun (WGS) entry which is preliminary data.</text>
</comment>
<protein>
    <submittedName>
        <fullName evidence="1">Uncharacterized protein</fullName>
    </submittedName>
</protein>
<dbReference type="AlphaFoldDB" id="A0A124GME1"/>
<gene>
    <name evidence="1" type="ORF">ABT39_MTgene3451</name>
</gene>
<name>A0A124GME1_PICGL</name>
<accession>A0A124GME1</accession>
<keyword evidence="1" id="KW-0496">Mitochondrion</keyword>
<geneLocation type="mitochondrion" evidence="1"/>
<organism evidence="1">
    <name type="scientific">Picea glauca</name>
    <name type="common">White spruce</name>
    <name type="synonym">Pinus glauca</name>
    <dbReference type="NCBI Taxonomy" id="3330"/>
    <lineage>
        <taxon>Eukaryota</taxon>
        <taxon>Viridiplantae</taxon>
        <taxon>Streptophyta</taxon>
        <taxon>Embryophyta</taxon>
        <taxon>Tracheophyta</taxon>
        <taxon>Spermatophyta</taxon>
        <taxon>Pinopsida</taxon>
        <taxon>Pinidae</taxon>
        <taxon>Conifers I</taxon>
        <taxon>Pinales</taxon>
        <taxon>Pinaceae</taxon>
        <taxon>Picea</taxon>
    </lineage>
</organism>
<reference evidence="1" key="1">
    <citation type="journal article" date="2015" name="Genome Biol. Evol.">
        <title>Organellar Genomes of White Spruce (Picea glauca): Assembly and Annotation.</title>
        <authorList>
            <person name="Jackman S.D."/>
            <person name="Warren R.L."/>
            <person name="Gibb E.A."/>
            <person name="Vandervalk B.P."/>
            <person name="Mohamadi H."/>
            <person name="Chu J."/>
            <person name="Raymond A."/>
            <person name="Pleasance S."/>
            <person name="Coope R."/>
            <person name="Wildung M.R."/>
            <person name="Ritland C.E."/>
            <person name="Bousquet J."/>
            <person name="Jones S.J."/>
            <person name="Bohlmann J."/>
            <person name="Birol I."/>
        </authorList>
    </citation>
    <scope>NUCLEOTIDE SEQUENCE [LARGE SCALE GENOMIC DNA]</scope>
    <source>
        <tissue evidence="1">Flushing bud</tissue>
    </source>
</reference>